<dbReference type="GO" id="GO:0034354">
    <property type="term" value="P:'de novo' NAD+ biosynthetic process from L-tryptophan"/>
    <property type="evidence" value="ECO:0007669"/>
    <property type="project" value="UniProtKB-UniRule"/>
</dbReference>
<name>A0AAF1BJG2_9TREE</name>
<comment type="cofactor">
    <cofactor evidence="1 10">
        <name>FAD</name>
        <dbReference type="ChEBI" id="CHEBI:57692"/>
    </cofactor>
</comment>
<dbReference type="GO" id="GO:0043420">
    <property type="term" value="P:anthranilate metabolic process"/>
    <property type="evidence" value="ECO:0007669"/>
    <property type="project" value="UniProtKB-UniRule"/>
</dbReference>
<dbReference type="GO" id="GO:0019805">
    <property type="term" value="P:quinolinate biosynthetic process"/>
    <property type="evidence" value="ECO:0007669"/>
    <property type="project" value="UniProtKB-UniRule"/>
</dbReference>
<dbReference type="PANTHER" id="PTHR46028">
    <property type="entry name" value="KYNURENINE 3-MONOOXYGENASE"/>
    <property type="match status" value="1"/>
</dbReference>
<feature type="transmembrane region" description="Helical" evidence="11">
    <location>
        <begin position="476"/>
        <end position="497"/>
    </location>
</feature>
<evidence type="ECO:0000256" key="2">
    <source>
        <dbReference type="ARBA" id="ARBA00022630"/>
    </source>
</evidence>
<keyword evidence="10 11" id="KW-0472">Membrane</keyword>
<keyword evidence="11" id="KW-0812">Transmembrane</keyword>
<keyword evidence="10" id="KW-1000">Mitochondrion outer membrane</keyword>
<dbReference type="HAMAP" id="MF_01971">
    <property type="entry name" value="Kynurenine_monooxygenase"/>
    <property type="match status" value="1"/>
</dbReference>
<evidence type="ECO:0000256" key="10">
    <source>
        <dbReference type="HAMAP-Rule" id="MF_03018"/>
    </source>
</evidence>
<evidence type="ECO:0000256" key="7">
    <source>
        <dbReference type="ARBA" id="ARBA00023033"/>
    </source>
</evidence>
<evidence type="ECO:0000256" key="3">
    <source>
        <dbReference type="ARBA" id="ARBA00022642"/>
    </source>
</evidence>
<keyword evidence="6 10" id="KW-0560">Oxidoreductase</keyword>
<dbReference type="Proteomes" id="UP000827549">
    <property type="component" value="Chromosome 4"/>
</dbReference>
<dbReference type="GO" id="GO:0070189">
    <property type="term" value="P:kynurenine metabolic process"/>
    <property type="evidence" value="ECO:0007669"/>
    <property type="project" value="TreeGrafter"/>
</dbReference>
<evidence type="ECO:0000313" key="13">
    <source>
        <dbReference type="EMBL" id="WOO82707.1"/>
    </source>
</evidence>
<proteinExistence type="inferred from homology"/>
<dbReference type="FunFam" id="3.50.50.60:FF:000129">
    <property type="entry name" value="Kynurenine 3-monooxygenase"/>
    <property type="match status" value="1"/>
</dbReference>
<dbReference type="Pfam" id="PF01494">
    <property type="entry name" value="FAD_binding_3"/>
    <property type="match status" value="1"/>
</dbReference>
<dbReference type="SUPFAM" id="SSF51905">
    <property type="entry name" value="FAD/NAD(P)-binding domain"/>
    <property type="match status" value="1"/>
</dbReference>
<keyword evidence="4 10" id="KW-0274">FAD</keyword>
<keyword evidence="11" id="KW-1133">Transmembrane helix</keyword>
<comment type="function">
    <text evidence="10">Catalyzes the hydroxylation of L-kynurenine (L-Kyn) to form 3-hydroxy-L-kynurenine (L-3OHKyn). Required for synthesis of quinolinic acid.</text>
</comment>
<sequence>MTIDPHPSRQRRALVVGGGPVGALTARSLHQRGWKVELWEGRDDPRGRSIAMTNLRSINLNISSRGLAALASVDESLAELLLAESIPMPSRMIHHVDGRTEAQLYDPLRGQCSNSISRSVLNQRLVEVLPAAVETHFNTRLDRVDFAKNTAHGLTTAKGAAIGEETTSVKESAKPTTVTTTFDLIVGADGSWSRVRQQVLRASRVDFSQTFIPHGYIELHMPPKDGEFAMPPNHLHIWPRESFMLIALPNKDNSFTLTLFAPFADIEQVRTREQATAFFTRYFPDAFAIVGDKMVDDFLNNPRGNLVTIKANPSTLGDKAVLLGDASHSMVPFYGQGLNCGLEDVRVLGTYLDNYGVTGTTDEPLGTADPTLRAALDAFSAERAEDLDAIRDLALNNYVEMRSSVLKPLYHLRRGLDWVLTRVYPSTPQAIDPRVPFSTKKVRGWTSLYDMVTFRPDIGYAEALRREKWQKSVVGGAAWATAAVAAAGVAVVGIQAYRAFERR</sequence>
<evidence type="ECO:0000256" key="11">
    <source>
        <dbReference type="SAM" id="Phobius"/>
    </source>
</evidence>
<gene>
    <name evidence="10 13" type="primary">BNA4</name>
    <name evidence="13" type="ORF">LOC62_04G006191</name>
</gene>
<dbReference type="GO" id="GO:0005741">
    <property type="term" value="C:mitochondrial outer membrane"/>
    <property type="evidence" value="ECO:0007669"/>
    <property type="project" value="UniProtKB-SubCell"/>
</dbReference>
<keyword evidence="5 10" id="KW-0521">NADP</keyword>
<dbReference type="GeneID" id="87809417"/>
<dbReference type="GO" id="GO:0004502">
    <property type="term" value="F:kynurenine 3-monooxygenase activity"/>
    <property type="evidence" value="ECO:0007669"/>
    <property type="project" value="UniProtKB-UniRule"/>
</dbReference>
<dbReference type="InterPro" id="IPR002938">
    <property type="entry name" value="FAD-bd"/>
</dbReference>
<dbReference type="GO" id="GO:0006569">
    <property type="term" value="P:L-tryptophan catabolic process"/>
    <property type="evidence" value="ECO:0007669"/>
    <property type="project" value="UniProtKB-UniRule"/>
</dbReference>
<feature type="domain" description="FAD-binding" evidence="12">
    <location>
        <begin position="13"/>
        <end position="352"/>
    </location>
</feature>
<dbReference type="EMBL" id="CP086717">
    <property type="protein sequence ID" value="WOO82707.1"/>
    <property type="molecule type" value="Genomic_DNA"/>
</dbReference>
<protein>
    <recommendedName>
        <fullName evidence="10">Kynurenine 3-monooxygenase</fullName>
        <ecNumber evidence="10">1.14.13.9</ecNumber>
    </recommendedName>
    <alternativeName>
        <fullName evidence="10">Biosynthesis of nicotinic acid protein 4</fullName>
    </alternativeName>
    <alternativeName>
        <fullName evidence="10">Kynurenine 3-hydroxylase</fullName>
    </alternativeName>
</protein>
<comment type="subcellular location">
    <subcellularLocation>
        <location evidence="10">Mitochondrion outer membrane</location>
    </subcellularLocation>
</comment>
<evidence type="ECO:0000256" key="8">
    <source>
        <dbReference type="ARBA" id="ARBA00023128"/>
    </source>
</evidence>
<evidence type="ECO:0000259" key="12">
    <source>
        <dbReference type="Pfam" id="PF01494"/>
    </source>
</evidence>
<comment type="similarity">
    <text evidence="10">Belongs to the aromatic-ring hydroxylase family. KMO subfamily.</text>
</comment>
<comment type="pathway">
    <text evidence="10">Cofactor biosynthesis; NAD(+) biosynthesis; quinolinate from L-kynurenine: step 1/3.</text>
</comment>
<keyword evidence="14" id="KW-1185">Reference proteome</keyword>
<dbReference type="PANTHER" id="PTHR46028:SF2">
    <property type="entry name" value="KYNURENINE 3-MONOOXYGENASE"/>
    <property type="match status" value="1"/>
</dbReference>
<dbReference type="InterPro" id="IPR027545">
    <property type="entry name" value="Kynurenine_monooxygenase"/>
</dbReference>
<dbReference type="RefSeq" id="XP_062628739.1">
    <property type="nucleotide sequence ID" value="XM_062772755.1"/>
</dbReference>
<dbReference type="PRINTS" id="PR00420">
    <property type="entry name" value="RNGMNOXGNASE"/>
</dbReference>
<dbReference type="EC" id="1.14.13.9" evidence="10"/>
<accession>A0AAF1BJG2</accession>
<keyword evidence="2 10" id="KW-0285">Flavoprotein</keyword>
<evidence type="ECO:0000256" key="5">
    <source>
        <dbReference type="ARBA" id="ARBA00022857"/>
    </source>
</evidence>
<dbReference type="GO" id="GO:0071949">
    <property type="term" value="F:FAD binding"/>
    <property type="evidence" value="ECO:0007669"/>
    <property type="project" value="InterPro"/>
</dbReference>
<keyword evidence="8 10" id="KW-0496">Mitochondrion</keyword>
<evidence type="ECO:0000256" key="9">
    <source>
        <dbReference type="ARBA" id="ARBA00047818"/>
    </source>
</evidence>
<evidence type="ECO:0000313" key="14">
    <source>
        <dbReference type="Proteomes" id="UP000827549"/>
    </source>
</evidence>
<evidence type="ECO:0000256" key="1">
    <source>
        <dbReference type="ARBA" id="ARBA00001974"/>
    </source>
</evidence>
<dbReference type="InterPro" id="IPR036188">
    <property type="entry name" value="FAD/NAD-bd_sf"/>
</dbReference>
<comment type="catalytic activity">
    <reaction evidence="9 10">
        <text>L-kynurenine + NADPH + O2 + H(+) = 3-hydroxy-L-kynurenine + NADP(+) + H2O</text>
        <dbReference type="Rhea" id="RHEA:20545"/>
        <dbReference type="ChEBI" id="CHEBI:15377"/>
        <dbReference type="ChEBI" id="CHEBI:15378"/>
        <dbReference type="ChEBI" id="CHEBI:15379"/>
        <dbReference type="ChEBI" id="CHEBI:57783"/>
        <dbReference type="ChEBI" id="CHEBI:57959"/>
        <dbReference type="ChEBI" id="CHEBI:58125"/>
        <dbReference type="ChEBI" id="CHEBI:58349"/>
        <dbReference type="EC" id="1.14.13.9"/>
    </reaction>
</comment>
<dbReference type="Gene3D" id="3.50.50.60">
    <property type="entry name" value="FAD/NAD(P)-binding domain"/>
    <property type="match status" value="1"/>
</dbReference>
<reference evidence="13" key="1">
    <citation type="submission" date="2023-10" db="EMBL/GenBank/DDBJ databases">
        <authorList>
            <person name="Noh H."/>
        </authorList>
    </citation>
    <scope>NUCLEOTIDE SEQUENCE</scope>
    <source>
        <strain evidence="13">DUCC4014</strain>
    </source>
</reference>
<evidence type="ECO:0000256" key="6">
    <source>
        <dbReference type="ARBA" id="ARBA00023002"/>
    </source>
</evidence>
<dbReference type="AlphaFoldDB" id="A0AAF1BJG2"/>
<evidence type="ECO:0000256" key="4">
    <source>
        <dbReference type="ARBA" id="ARBA00022827"/>
    </source>
</evidence>
<keyword evidence="3 10" id="KW-0662">Pyridine nucleotide biosynthesis</keyword>
<keyword evidence="7 10" id="KW-0503">Monooxygenase</keyword>
<organism evidence="13 14">
    <name type="scientific">Vanrija pseudolonga</name>
    <dbReference type="NCBI Taxonomy" id="143232"/>
    <lineage>
        <taxon>Eukaryota</taxon>
        <taxon>Fungi</taxon>
        <taxon>Dikarya</taxon>
        <taxon>Basidiomycota</taxon>
        <taxon>Agaricomycotina</taxon>
        <taxon>Tremellomycetes</taxon>
        <taxon>Trichosporonales</taxon>
        <taxon>Trichosporonaceae</taxon>
        <taxon>Vanrija</taxon>
    </lineage>
</organism>